<accession>A0A382REK2</accession>
<sequence>MDPLFPVMSLLSLGSATLLVAVYLFVPAGPGALITRISDYHLQDRYLVGPEIF</sequence>
<name>A0A382REK2_9ZZZZ</name>
<dbReference type="EMBL" id="UINC01120889">
    <property type="protein sequence ID" value="SVC95662.1"/>
    <property type="molecule type" value="Genomic_DNA"/>
</dbReference>
<reference evidence="2" key="1">
    <citation type="submission" date="2018-05" db="EMBL/GenBank/DDBJ databases">
        <authorList>
            <person name="Lanie J.A."/>
            <person name="Ng W.-L."/>
            <person name="Kazmierczak K.M."/>
            <person name="Andrzejewski T.M."/>
            <person name="Davidsen T.M."/>
            <person name="Wayne K.J."/>
            <person name="Tettelin H."/>
            <person name="Glass J.I."/>
            <person name="Rusch D."/>
            <person name="Podicherti R."/>
            <person name="Tsui H.-C.T."/>
            <person name="Winkler M.E."/>
        </authorList>
    </citation>
    <scope>NUCLEOTIDE SEQUENCE</scope>
</reference>
<feature type="transmembrane region" description="Helical" evidence="1">
    <location>
        <begin position="6"/>
        <end position="26"/>
    </location>
</feature>
<dbReference type="AlphaFoldDB" id="A0A382REK2"/>
<evidence type="ECO:0000313" key="2">
    <source>
        <dbReference type="EMBL" id="SVC95662.1"/>
    </source>
</evidence>
<protein>
    <submittedName>
        <fullName evidence="2">Uncharacterized protein</fullName>
    </submittedName>
</protein>
<organism evidence="2">
    <name type="scientific">marine metagenome</name>
    <dbReference type="NCBI Taxonomy" id="408172"/>
    <lineage>
        <taxon>unclassified sequences</taxon>
        <taxon>metagenomes</taxon>
        <taxon>ecological metagenomes</taxon>
    </lineage>
</organism>
<keyword evidence="1" id="KW-0472">Membrane</keyword>
<keyword evidence="1" id="KW-0812">Transmembrane</keyword>
<proteinExistence type="predicted"/>
<evidence type="ECO:0000256" key="1">
    <source>
        <dbReference type="SAM" id="Phobius"/>
    </source>
</evidence>
<keyword evidence="1" id="KW-1133">Transmembrane helix</keyword>
<gene>
    <name evidence="2" type="ORF">METZ01_LOCUS348516</name>
</gene>